<evidence type="ECO:0000313" key="2">
    <source>
        <dbReference type="EMBL" id="GHB16140.1"/>
    </source>
</evidence>
<gene>
    <name evidence="2" type="ORF">GCM10009038_13220</name>
</gene>
<sequence>MAETKDLETAGVHDHDVIVIGAGPSGATAAARLAAEGHDVLVIERAHFPRFSIGESLLPQCMQHLEEAGLLETVLAADYQPKNGAAFTRGGVETAIDFREKFTPGWGTTFQVERADFDQRLIDAARQKGAEVMFGAQVTAFHADSQRPAVELRTEDGESHRLGARFVLDASGYGRVLARLEGLERDPRQDSRCALFTHVQTAFSAPDHDREKILIGVHADDPGIWYWLIPFRDGRASVGVVGDAARLDALAADAGPMAGEEDRQGDDDSARLEQRWRALIATEPRFRELLQGADLLRPVAELRGYSADVTRLTGPGYALLGNAGEFLDPVFSSGVTIALRSASLAVPLVERTLDGTEVDWANEFETPLREGIDTFRAFVDAWYDASLQTIIFHEDAPAELKARISAVLAGYAWDRSNPFVKAPRKHLDTLAALCRLRAGATPTIEEAP</sequence>
<dbReference type="InterPro" id="IPR050816">
    <property type="entry name" value="Flavin-dep_Halogenase_NPB"/>
</dbReference>
<protein>
    <submittedName>
        <fullName evidence="2">FAD-dependent oxidoreductase</fullName>
    </submittedName>
</protein>
<reference evidence="3" key="1">
    <citation type="journal article" date="2019" name="Int. J. Syst. Evol. Microbiol.">
        <title>The Global Catalogue of Microorganisms (GCM) 10K type strain sequencing project: providing services to taxonomists for standard genome sequencing and annotation.</title>
        <authorList>
            <consortium name="The Broad Institute Genomics Platform"/>
            <consortium name="The Broad Institute Genome Sequencing Center for Infectious Disease"/>
            <person name="Wu L."/>
            <person name="Ma J."/>
        </authorList>
    </citation>
    <scope>NUCLEOTIDE SEQUENCE [LARGE SCALE GENOMIC DNA]</scope>
    <source>
        <strain evidence="3">KCTC 32998</strain>
    </source>
</reference>
<organism evidence="2 3">
    <name type="scientific">Salinicola rhizosphaerae</name>
    <dbReference type="NCBI Taxonomy" id="1443141"/>
    <lineage>
        <taxon>Bacteria</taxon>
        <taxon>Pseudomonadati</taxon>
        <taxon>Pseudomonadota</taxon>
        <taxon>Gammaproteobacteria</taxon>
        <taxon>Oceanospirillales</taxon>
        <taxon>Halomonadaceae</taxon>
        <taxon>Salinicola</taxon>
    </lineage>
</organism>
<dbReference type="SUPFAM" id="SSF51905">
    <property type="entry name" value="FAD/NAD(P)-binding domain"/>
    <property type="match status" value="1"/>
</dbReference>
<dbReference type="Pfam" id="PF01494">
    <property type="entry name" value="FAD_binding_3"/>
    <property type="match status" value="1"/>
</dbReference>
<accession>A0ABQ3DUJ9</accession>
<feature type="domain" description="FAD-binding" evidence="1">
    <location>
        <begin position="15"/>
        <end position="209"/>
    </location>
</feature>
<dbReference type="RefSeq" id="WP_189443890.1">
    <property type="nucleotide sequence ID" value="NZ_BMZI01000003.1"/>
</dbReference>
<evidence type="ECO:0000313" key="3">
    <source>
        <dbReference type="Proteomes" id="UP000646745"/>
    </source>
</evidence>
<dbReference type="Proteomes" id="UP000646745">
    <property type="component" value="Unassembled WGS sequence"/>
</dbReference>
<dbReference type="EMBL" id="BMZI01000003">
    <property type="protein sequence ID" value="GHB16140.1"/>
    <property type="molecule type" value="Genomic_DNA"/>
</dbReference>
<dbReference type="InterPro" id="IPR002938">
    <property type="entry name" value="FAD-bd"/>
</dbReference>
<dbReference type="PANTHER" id="PTHR43747:SF1">
    <property type="entry name" value="SLR1998 PROTEIN"/>
    <property type="match status" value="1"/>
</dbReference>
<dbReference type="InterPro" id="IPR036188">
    <property type="entry name" value="FAD/NAD-bd_sf"/>
</dbReference>
<comment type="caution">
    <text evidence="2">The sequence shown here is derived from an EMBL/GenBank/DDBJ whole genome shotgun (WGS) entry which is preliminary data.</text>
</comment>
<proteinExistence type="predicted"/>
<keyword evidence="3" id="KW-1185">Reference proteome</keyword>
<evidence type="ECO:0000259" key="1">
    <source>
        <dbReference type="Pfam" id="PF01494"/>
    </source>
</evidence>
<dbReference type="PANTHER" id="PTHR43747">
    <property type="entry name" value="FAD-BINDING PROTEIN"/>
    <property type="match status" value="1"/>
</dbReference>
<name>A0ABQ3DUJ9_9GAMM</name>
<dbReference type="Gene3D" id="3.50.50.60">
    <property type="entry name" value="FAD/NAD(P)-binding domain"/>
    <property type="match status" value="1"/>
</dbReference>